<keyword evidence="4 8" id="KW-0297">G-protein coupled receptor</keyword>
<comment type="subcellular location">
    <subcellularLocation>
        <location evidence="1">Membrane</location>
        <topology evidence="1">Multi-pass membrane protein</topology>
    </subcellularLocation>
</comment>
<accession>A0AAU9VSS4</accession>
<evidence type="ECO:0000256" key="7">
    <source>
        <dbReference type="ARBA" id="ARBA00023224"/>
    </source>
</evidence>
<evidence type="ECO:0000313" key="11">
    <source>
        <dbReference type="EMBL" id="CAH3037317.1"/>
    </source>
</evidence>
<dbReference type="GO" id="GO:0005886">
    <property type="term" value="C:plasma membrane"/>
    <property type="evidence" value="ECO:0007669"/>
    <property type="project" value="TreeGrafter"/>
</dbReference>
<dbReference type="PROSITE" id="PS50262">
    <property type="entry name" value="G_PROTEIN_RECEP_F1_2"/>
    <property type="match status" value="1"/>
</dbReference>
<dbReference type="EMBL" id="CALNXJ010000004">
    <property type="protein sequence ID" value="CAH3037317.1"/>
    <property type="molecule type" value="Genomic_DNA"/>
</dbReference>
<evidence type="ECO:0000256" key="5">
    <source>
        <dbReference type="ARBA" id="ARBA00023136"/>
    </source>
</evidence>
<dbReference type="PROSITE" id="PS00237">
    <property type="entry name" value="G_PROTEIN_RECEP_F1_1"/>
    <property type="match status" value="1"/>
</dbReference>
<feature type="transmembrane region" description="Helical" evidence="9">
    <location>
        <begin position="156"/>
        <end position="176"/>
    </location>
</feature>
<dbReference type="InterPro" id="IPR017452">
    <property type="entry name" value="GPCR_Rhodpsn_7TM"/>
</dbReference>
<evidence type="ECO:0000256" key="2">
    <source>
        <dbReference type="ARBA" id="ARBA00022692"/>
    </source>
</evidence>
<dbReference type="Proteomes" id="UP001159428">
    <property type="component" value="Unassembled WGS sequence"/>
</dbReference>
<dbReference type="PANTHER" id="PTHR45695">
    <property type="entry name" value="LEUCOKININ RECEPTOR-RELATED"/>
    <property type="match status" value="1"/>
</dbReference>
<feature type="transmembrane region" description="Helical" evidence="9">
    <location>
        <begin position="201"/>
        <end position="225"/>
    </location>
</feature>
<proteinExistence type="inferred from homology"/>
<dbReference type="Pfam" id="PF00001">
    <property type="entry name" value="7tm_1"/>
    <property type="match status" value="1"/>
</dbReference>
<keyword evidence="2 8" id="KW-0812">Transmembrane</keyword>
<dbReference type="PRINTS" id="PR00237">
    <property type="entry name" value="GPCRRHODOPSN"/>
</dbReference>
<evidence type="ECO:0000259" key="10">
    <source>
        <dbReference type="PROSITE" id="PS50262"/>
    </source>
</evidence>
<evidence type="ECO:0000256" key="3">
    <source>
        <dbReference type="ARBA" id="ARBA00022989"/>
    </source>
</evidence>
<dbReference type="Gene3D" id="1.20.1070.10">
    <property type="entry name" value="Rhodopsin 7-helix transmembrane proteins"/>
    <property type="match status" value="1"/>
</dbReference>
<sequence length="338" mass="38770">MELPTNITFTLKKQDRDKILKIARRNTIFRWTEQFGFLYIAYILLIMTSLFGNCALIHIIRTRPLMKTATNRLILNQACADLFTTLFVMTAMVRDTLFLKQWFGGTGSLTACRFTVRVTYIPPFCSVWTLTAIAVDRYFGVTYPLQASPISKHFRLLIAALWIWAVGSAAGMQTMVNLEFIGNKVYCATDYLHIKFTAGNVTALCLLLSNFIVPLVVMTVFYGIVCLRLWSRDPPGEEANQDERHKEAIKTAKKVTQMMIIVVVLFVLCWFPFQFFVGLDTLHRITLPYPALKFVVWLSNAYSGINPFVYFCFNTNFRKELRVLVGKCFSRPKCCTNV</sequence>
<dbReference type="SMART" id="SM01381">
    <property type="entry name" value="7TM_GPCR_Srsx"/>
    <property type="match status" value="1"/>
</dbReference>
<evidence type="ECO:0000313" key="12">
    <source>
        <dbReference type="Proteomes" id="UP001159428"/>
    </source>
</evidence>
<dbReference type="PANTHER" id="PTHR45695:SF9">
    <property type="entry name" value="LEUCOKININ RECEPTOR"/>
    <property type="match status" value="1"/>
</dbReference>
<keyword evidence="6 8" id="KW-0675">Receptor</keyword>
<protein>
    <recommendedName>
        <fullName evidence="10">G-protein coupled receptors family 1 profile domain-containing protein</fullName>
    </recommendedName>
</protein>
<evidence type="ECO:0000256" key="6">
    <source>
        <dbReference type="ARBA" id="ARBA00023170"/>
    </source>
</evidence>
<dbReference type="CDD" id="cd00637">
    <property type="entry name" value="7tm_classA_rhodopsin-like"/>
    <property type="match status" value="1"/>
</dbReference>
<evidence type="ECO:0000256" key="8">
    <source>
        <dbReference type="RuleBase" id="RU000688"/>
    </source>
</evidence>
<comment type="similarity">
    <text evidence="8">Belongs to the G-protein coupled receptor 1 family.</text>
</comment>
<keyword evidence="7 8" id="KW-0807">Transducer</keyword>
<dbReference type="SUPFAM" id="SSF81321">
    <property type="entry name" value="Family A G protein-coupled receptor-like"/>
    <property type="match status" value="1"/>
</dbReference>
<feature type="transmembrane region" description="Helical" evidence="9">
    <location>
        <begin position="114"/>
        <end position="135"/>
    </location>
</feature>
<comment type="caution">
    <text evidence="11">The sequence shown here is derived from an EMBL/GenBank/DDBJ whole genome shotgun (WGS) entry which is preliminary data.</text>
</comment>
<feature type="transmembrane region" description="Helical" evidence="9">
    <location>
        <begin position="258"/>
        <end position="279"/>
    </location>
</feature>
<dbReference type="InterPro" id="IPR000276">
    <property type="entry name" value="GPCR_Rhodpsn"/>
</dbReference>
<name>A0AAU9VSS4_9CNID</name>
<evidence type="ECO:0000256" key="1">
    <source>
        <dbReference type="ARBA" id="ARBA00004141"/>
    </source>
</evidence>
<feature type="transmembrane region" description="Helical" evidence="9">
    <location>
        <begin position="73"/>
        <end position="94"/>
    </location>
</feature>
<gene>
    <name evidence="11" type="ORF">PMEA_00021414</name>
</gene>
<feature type="domain" description="G-protein coupled receptors family 1 profile" evidence="10">
    <location>
        <begin position="52"/>
        <end position="310"/>
    </location>
</feature>
<feature type="transmembrane region" description="Helical" evidence="9">
    <location>
        <begin position="39"/>
        <end position="61"/>
    </location>
</feature>
<dbReference type="AlphaFoldDB" id="A0AAU9VSS4"/>
<reference evidence="11 12" key="1">
    <citation type="submission" date="2022-05" db="EMBL/GenBank/DDBJ databases">
        <authorList>
            <consortium name="Genoscope - CEA"/>
            <person name="William W."/>
        </authorList>
    </citation>
    <scope>NUCLEOTIDE SEQUENCE [LARGE SCALE GENOMIC DNA]</scope>
</reference>
<keyword evidence="3 9" id="KW-1133">Transmembrane helix</keyword>
<keyword evidence="5 9" id="KW-0472">Membrane</keyword>
<feature type="transmembrane region" description="Helical" evidence="9">
    <location>
        <begin position="291"/>
        <end position="313"/>
    </location>
</feature>
<keyword evidence="12" id="KW-1185">Reference proteome</keyword>
<evidence type="ECO:0000256" key="4">
    <source>
        <dbReference type="ARBA" id="ARBA00023040"/>
    </source>
</evidence>
<dbReference type="GO" id="GO:0004930">
    <property type="term" value="F:G protein-coupled receptor activity"/>
    <property type="evidence" value="ECO:0007669"/>
    <property type="project" value="UniProtKB-KW"/>
</dbReference>
<organism evidence="11 12">
    <name type="scientific">Pocillopora meandrina</name>
    <dbReference type="NCBI Taxonomy" id="46732"/>
    <lineage>
        <taxon>Eukaryota</taxon>
        <taxon>Metazoa</taxon>
        <taxon>Cnidaria</taxon>
        <taxon>Anthozoa</taxon>
        <taxon>Hexacorallia</taxon>
        <taxon>Scleractinia</taxon>
        <taxon>Astrocoeniina</taxon>
        <taxon>Pocilloporidae</taxon>
        <taxon>Pocillopora</taxon>
    </lineage>
</organism>
<evidence type="ECO:0000256" key="9">
    <source>
        <dbReference type="SAM" id="Phobius"/>
    </source>
</evidence>